<name>A0A2Z6DV75_HYDTE</name>
<keyword evidence="3" id="KW-1185">Reference proteome</keyword>
<dbReference type="PROSITE" id="PS00197">
    <property type="entry name" value="2FE2S_FER_1"/>
    <property type="match status" value="1"/>
</dbReference>
<reference evidence="2 3" key="1">
    <citation type="submission" date="2018-04" db="EMBL/GenBank/DDBJ databases">
        <title>Complete genome sequence of Hydrogenophilus thermoluteolus TH-1.</title>
        <authorList>
            <person name="Arai H."/>
        </authorList>
    </citation>
    <scope>NUCLEOTIDE SEQUENCE [LARGE SCALE GENOMIC DNA]</scope>
    <source>
        <strain evidence="2 3">TH-1</strain>
    </source>
</reference>
<evidence type="ECO:0000259" key="1">
    <source>
        <dbReference type="PROSITE" id="PS51085"/>
    </source>
</evidence>
<sequence length="119" mass="12487">MQTFSVEVTNTGESYLCAKDENLLRGMVRLGRRGIPVGCINGGCGICKVRILSGEVEVVGPISRAHVSEEEEAQGITLACRVAPRSAVVLTVVGKMSKPFLALAAANGQGRLSTQSKGE</sequence>
<dbReference type="EMBL" id="AP018558">
    <property type="protein sequence ID" value="BBD76331.1"/>
    <property type="molecule type" value="Genomic_DNA"/>
</dbReference>
<dbReference type="GO" id="GO:0051537">
    <property type="term" value="F:2 iron, 2 sulfur cluster binding"/>
    <property type="evidence" value="ECO:0007669"/>
    <property type="project" value="InterPro"/>
</dbReference>
<dbReference type="KEGG" id="htl:HPTL_0061"/>
<dbReference type="Pfam" id="PF00111">
    <property type="entry name" value="Fer2"/>
    <property type="match status" value="1"/>
</dbReference>
<dbReference type="Gene3D" id="3.10.20.30">
    <property type="match status" value="1"/>
</dbReference>
<dbReference type="InterPro" id="IPR036010">
    <property type="entry name" value="2Fe-2S_ferredoxin-like_sf"/>
</dbReference>
<dbReference type="PROSITE" id="PS51085">
    <property type="entry name" value="2FE2S_FER_2"/>
    <property type="match status" value="1"/>
</dbReference>
<feature type="domain" description="2Fe-2S ferredoxin-type" evidence="1">
    <location>
        <begin position="2"/>
        <end position="96"/>
    </location>
</feature>
<dbReference type="InterPro" id="IPR006058">
    <property type="entry name" value="2Fe2S_fd_BS"/>
</dbReference>
<dbReference type="CDD" id="cd00207">
    <property type="entry name" value="fer2"/>
    <property type="match status" value="1"/>
</dbReference>
<organism evidence="2 3">
    <name type="scientific">Hydrogenophilus thermoluteolus</name>
    <name type="common">Pseudomonas hydrogenothermophila</name>
    <dbReference type="NCBI Taxonomy" id="297"/>
    <lineage>
        <taxon>Bacteria</taxon>
        <taxon>Pseudomonadati</taxon>
        <taxon>Pseudomonadota</taxon>
        <taxon>Hydrogenophilia</taxon>
        <taxon>Hydrogenophilales</taxon>
        <taxon>Hydrogenophilaceae</taxon>
        <taxon>Hydrogenophilus</taxon>
    </lineage>
</organism>
<dbReference type="SUPFAM" id="SSF54292">
    <property type="entry name" value="2Fe-2S ferredoxin-like"/>
    <property type="match status" value="1"/>
</dbReference>
<protein>
    <submittedName>
        <fullName evidence="2">Ferredoxin</fullName>
    </submittedName>
</protein>
<dbReference type="Proteomes" id="UP000262004">
    <property type="component" value="Chromosome"/>
</dbReference>
<evidence type="ECO:0000313" key="2">
    <source>
        <dbReference type="EMBL" id="BBD76331.1"/>
    </source>
</evidence>
<dbReference type="InterPro" id="IPR001041">
    <property type="entry name" value="2Fe-2S_ferredoxin-type"/>
</dbReference>
<proteinExistence type="predicted"/>
<dbReference type="InterPro" id="IPR012675">
    <property type="entry name" value="Beta-grasp_dom_sf"/>
</dbReference>
<evidence type="ECO:0000313" key="3">
    <source>
        <dbReference type="Proteomes" id="UP000262004"/>
    </source>
</evidence>
<gene>
    <name evidence="2" type="ORF">HPTL_0061</name>
</gene>
<accession>A0A2Z6DV75</accession>
<dbReference type="AlphaFoldDB" id="A0A2Z6DV75"/>